<evidence type="ECO:0000313" key="1">
    <source>
        <dbReference type="Proteomes" id="UP000046395"/>
    </source>
</evidence>
<accession>A0A5S6Q7R4</accession>
<evidence type="ECO:0000313" key="2">
    <source>
        <dbReference type="WBParaSite" id="TMUE_1000003254.1"/>
    </source>
</evidence>
<dbReference type="Proteomes" id="UP000046395">
    <property type="component" value="Unassembled WGS sequence"/>
</dbReference>
<dbReference type="AlphaFoldDB" id="A0A5S6Q7R4"/>
<keyword evidence="1" id="KW-1185">Reference proteome</keyword>
<organism evidence="1 2">
    <name type="scientific">Trichuris muris</name>
    <name type="common">Mouse whipworm</name>
    <dbReference type="NCBI Taxonomy" id="70415"/>
    <lineage>
        <taxon>Eukaryota</taxon>
        <taxon>Metazoa</taxon>
        <taxon>Ecdysozoa</taxon>
        <taxon>Nematoda</taxon>
        <taxon>Enoplea</taxon>
        <taxon>Dorylaimia</taxon>
        <taxon>Trichinellida</taxon>
        <taxon>Trichuridae</taxon>
        <taxon>Trichuris</taxon>
    </lineage>
</organism>
<name>A0A5S6Q7R4_TRIMR</name>
<dbReference type="WBParaSite" id="TMUE_1000003254.1">
    <property type="protein sequence ID" value="TMUE_1000003254.1"/>
    <property type="gene ID" value="WBGene00289575"/>
</dbReference>
<reference evidence="2" key="1">
    <citation type="submission" date="2019-12" db="UniProtKB">
        <authorList>
            <consortium name="WormBaseParasite"/>
        </authorList>
    </citation>
    <scope>IDENTIFICATION</scope>
</reference>
<sequence length="131" mass="14584">MARGEDKRSDEGKPNAQGTQYGAFGDLIEALPIKETLMCSLTKAMLFLRTSDQMPLRSRLCCLMDMANDIRKVNRKLAVTTAAGHQLSTDEQFLGRCLVELYTQVCHLFSVQLKVKNSKPTRWGAASPESC</sequence>
<proteinExistence type="predicted"/>
<protein>
    <submittedName>
        <fullName evidence="2">Uncharacterized protein</fullName>
    </submittedName>
</protein>